<dbReference type="Proteomes" id="UP000321617">
    <property type="component" value="Unassembled WGS sequence"/>
</dbReference>
<dbReference type="EMBL" id="VLLL01000006">
    <property type="protein sequence ID" value="TWJ11496.1"/>
    <property type="molecule type" value="Genomic_DNA"/>
</dbReference>
<dbReference type="Pfam" id="PF00293">
    <property type="entry name" value="NUDIX"/>
    <property type="match status" value="1"/>
</dbReference>
<evidence type="ECO:0000259" key="2">
    <source>
        <dbReference type="PROSITE" id="PS51462"/>
    </source>
</evidence>
<dbReference type="Pfam" id="PF21906">
    <property type="entry name" value="WHD_NrtR"/>
    <property type="match status" value="1"/>
</dbReference>
<feature type="compositionally biased region" description="Basic and acidic residues" evidence="1">
    <location>
        <begin position="194"/>
        <end position="204"/>
    </location>
</feature>
<dbReference type="InterPro" id="IPR054105">
    <property type="entry name" value="WHD_NrtR"/>
</dbReference>
<keyword evidence="4" id="KW-1185">Reference proteome</keyword>
<dbReference type="PANTHER" id="PTHR43736:SF4">
    <property type="entry name" value="SLR1690 PROTEIN"/>
    <property type="match status" value="1"/>
</dbReference>
<sequence>MPEPVAKFAVTVDLVILTVQRDVLHVLTVTRAVPPFEGRAALPGGFVHPDEPLPAAATRELSDETGLPHDAGHLEQLATYGEPGRDPRGRVITVAYLALLADPPQPAGSADWTATGPLLADPAALAFDHHRILSDGVERARAKLEYSSLAAQFCPPEFTIAQLRRIYETVWGTRLDPRNFHRKVTGTPGFVVATDHHTSSDRGRPARLYRRGPATSLHPPLLRR</sequence>
<dbReference type="Gene3D" id="1.10.10.10">
    <property type="entry name" value="Winged helix-like DNA-binding domain superfamily/Winged helix DNA-binding domain"/>
    <property type="match status" value="1"/>
</dbReference>
<dbReference type="OrthoDB" id="9786141at2"/>
<evidence type="ECO:0000256" key="1">
    <source>
        <dbReference type="SAM" id="MobiDB-lite"/>
    </source>
</evidence>
<feature type="region of interest" description="Disordered" evidence="1">
    <location>
        <begin position="191"/>
        <end position="224"/>
    </location>
</feature>
<feature type="domain" description="Nudix hydrolase" evidence="2">
    <location>
        <begin position="6"/>
        <end position="168"/>
    </location>
</feature>
<comment type="caution">
    <text evidence="3">The sequence shown here is derived from an EMBL/GenBank/DDBJ whole genome shotgun (WGS) entry which is preliminary data.</text>
</comment>
<evidence type="ECO:0000313" key="4">
    <source>
        <dbReference type="Proteomes" id="UP000321617"/>
    </source>
</evidence>
<dbReference type="SUPFAM" id="SSF55811">
    <property type="entry name" value="Nudix"/>
    <property type="match status" value="1"/>
</dbReference>
<dbReference type="CDD" id="cd18873">
    <property type="entry name" value="NUDIX_NadM_like"/>
    <property type="match status" value="1"/>
</dbReference>
<dbReference type="Gene3D" id="3.90.79.10">
    <property type="entry name" value="Nucleoside Triphosphate Pyrophosphohydrolase"/>
    <property type="match status" value="1"/>
</dbReference>
<dbReference type="PROSITE" id="PS51462">
    <property type="entry name" value="NUDIX"/>
    <property type="match status" value="1"/>
</dbReference>
<protein>
    <submittedName>
        <fullName evidence="3">8-oxo-dGTP diphosphatase</fullName>
    </submittedName>
</protein>
<evidence type="ECO:0000313" key="3">
    <source>
        <dbReference type="EMBL" id="TWJ11496.1"/>
    </source>
</evidence>
<proteinExistence type="predicted"/>
<dbReference type="PANTHER" id="PTHR43736">
    <property type="entry name" value="ADP-RIBOSE PYROPHOSPHATASE"/>
    <property type="match status" value="1"/>
</dbReference>
<dbReference type="AlphaFoldDB" id="A0A562V0Q5"/>
<accession>A0A562V0Q5</accession>
<gene>
    <name evidence="3" type="ORF">LX16_2218</name>
</gene>
<organism evidence="3 4">
    <name type="scientific">Stackebrandtia albiflava</name>
    <dbReference type="NCBI Taxonomy" id="406432"/>
    <lineage>
        <taxon>Bacteria</taxon>
        <taxon>Bacillati</taxon>
        <taxon>Actinomycetota</taxon>
        <taxon>Actinomycetes</taxon>
        <taxon>Glycomycetales</taxon>
        <taxon>Glycomycetaceae</taxon>
        <taxon>Stackebrandtia</taxon>
    </lineage>
</organism>
<dbReference type="InterPro" id="IPR036390">
    <property type="entry name" value="WH_DNA-bd_sf"/>
</dbReference>
<dbReference type="SUPFAM" id="SSF46785">
    <property type="entry name" value="Winged helix' DNA-binding domain"/>
    <property type="match status" value="1"/>
</dbReference>
<reference evidence="3 4" key="1">
    <citation type="journal article" date="2013" name="Stand. Genomic Sci.">
        <title>Genomic Encyclopedia of Type Strains, Phase I: The one thousand microbial genomes (KMG-I) project.</title>
        <authorList>
            <person name="Kyrpides N.C."/>
            <person name="Woyke T."/>
            <person name="Eisen J.A."/>
            <person name="Garrity G."/>
            <person name="Lilburn T.G."/>
            <person name="Beck B.J."/>
            <person name="Whitman W.B."/>
            <person name="Hugenholtz P."/>
            <person name="Klenk H.P."/>
        </authorList>
    </citation>
    <scope>NUCLEOTIDE SEQUENCE [LARGE SCALE GENOMIC DNA]</scope>
    <source>
        <strain evidence="3 4">DSM 45044</strain>
    </source>
</reference>
<name>A0A562V0Q5_9ACTN</name>
<dbReference type="InterPro" id="IPR000086">
    <property type="entry name" value="NUDIX_hydrolase_dom"/>
</dbReference>
<dbReference type="InterPro" id="IPR036388">
    <property type="entry name" value="WH-like_DNA-bd_sf"/>
</dbReference>
<dbReference type="InterPro" id="IPR015797">
    <property type="entry name" value="NUDIX_hydrolase-like_dom_sf"/>
</dbReference>
<dbReference type="RefSeq" id="WP_147137653.1">
    <property type="nucleotide sequence ID" value="NZ_BAABIJ010000002.1"/>
</dbReference>